<feature type="domain" description="GerMN" evidence="2">
    <location>
        <begin position="205"/>
        <end position="295"/>
    </location>
</feature>
<comment type="caution">
    <text evidence="3">The sequence shown here is derived from an EMBL/GenBank/DDBJ whole genome shotgun (WGS) entry which is preliminary data.</text>
</comment>
<dbReference type="SMART" id="SM00909">
    <property type="entry name" value="Germane"/>
    <property type="match status" value="1"/>
</dbReference>
<dbReference type="InterPro" id="IPR059026">
    <property type="entry name" value="LpqB_N"/>
</dbReference>
<protein>
    <submittedName>
        <fullName evidence="3">Sporulation and spore germination protein</fullName>
    </submittedName>
</protein>
<evidence type="ECO:0000256" key="1">
    <source>
        <dbReference type="SAM" id="SignalP"/>
    </source>
</evidence>
<dbReference type="Proteomes" id="UP000291832">
    <property type="component" value="Unassembled WGS sequence"/>
</dbReference>
<dbReference type="InterPro" id="IPR019606">
    <property type="entry name" value="GerMN"/>
</dbReference>
<reference evidence="3 4" key="1">
    <citation type="journal article" date="2015" name="Stand. Genomic Sci.">
        <title>Genomic Encyclopedia of Bacterial and Archaeal Type Strains, Phase III: the genomes of soil and plant-associated and newly described type strains.</title>
        <authorList>
            <person name="Whitman W.B."/>
            <person name="Woyke T."/>
            <person name="Klenk H.P."/>
            <person name="Zhou Y."/>
            <person name="Lilburn T.G."/>
            <person name="Beck B.J."/>
            <person name="De Vos P."/>
            <person name="Vandamme P."/>
            <person name="Eisen J.A."/>
            <person name="Garrity G."/>
            <person name="Hugenholtz P."/>
            <person name="Kyrpides N.C."/>
        </authorList>
    </citation>
    <scope>NUCLEOTIDE SEQUENCE [LARGE SCALE GENOMIC DNA]</scope>
    <source>
        <strain evidence="3 4">RF6</strain>
    </source>
</reference>
<dbReference type="Pfam" id="PF10646">
    <property type="entry name" value="Germane"/>
    <property type="match status" value="1"/>
</dbReference>
<dbReference type="AlphaFoldDB" id="A0A4Q7TYM8"/>
<evidence type="ECO:0000313" key="4">
    <source>
        <dbReference type="Proteomes" id="UP000291832"/>
    </source>
</evidence>
<dbReference type="PROSITE" id="PS51257">
    <property type="entry name" value="PROKAR_LIPOPROTEIN"/>
    <property type="match status" value="1"/>
</dbReference>
<sequence>MTRTRARRRIAGTVALITSALVALTGCTAIAVSGPVEVGLKDLKQVDQIYQYKPPGPIPGASQEDLVRGFVLAATSSVDDYATAREFLTSDYTEQWDPYYGVLIDEGTRPYRKDGDTSGVLSLAATAKVDAEGDMLPVGPGPSIDMRFEFERIGGEWRISSAPSGIILDSNMFGTIWSSHQLYYVGAGNLLVPETRWFLTRTALVTEIVGALIEGPSDRMREVVRSGFPSGTALATNSVPVVDGKAMIDLTGNVLEAGPKAMAEIRQQLKSSLQSVSGVSGFELLVDGTPLRETSGDESNAPRVVSLTNNPAVMIGAEFGTIVAGEFTEMQGFEESLPALDPQAITLSSDEQTAAVLNAGGLTRVDGSGTLALDSRPGLLAPSIDPLGYVWTVSTRAPEVLLAYAADGSLTEVPAPWLTGRTLQALRLSPDGSRVAALVADGEESQVMVSGVIRDELDAPVRTVDEADVKLWASGTPIDLDWVGQLRFAALTRVGTAGKVTNGGIGLPAQEQTSVPGGAHLSGGGGRLYVRVLGADGDLFSPQGIGWQRVEDDISVLAKRG</sequence>
<dbReference type="EMBL" id="SHKI01000004">
    <property type="protein sequence ID" value="RZT66284.1"/>
    <property type="molecule type" value="Genomic_DNA"/>
</dbReference>
<accession>A0A4Q7TYM8</accession>
<dbReference type="Pfam" id="PF10647">
    <property type="entry name" value="Gmad1"/>
    <property type="match status" value="1"/>
</dbReference>
<dbReference type="Pfam" id="PF25976">
    <property type="entry name" value="LpqB_N"/>
    <property type="match status" value="1"/>
</dbReference>
<gene>
    <name evidence="3" type="ORF">EV139_1720</name>
</gene>
<dbReference type="OrthoDB" id="3226781at2"/>
<keyword evidence="4" id="KW-1185">Reference proteome</keyword>
<feature type="chain" id="PRO_5020515012" evidence="1">
    <location>
        <begin position="32"/>
        <end position="561"/>
    </location>
</feature>
<feature type="signal peptide" evidence="1">
    <location>
        <begin position="1"/>
        <end position="31"/>
    </location>
</feature>
<evidence type="ECO:0000259" key="2">
    <source>
        <dbReference type="SMART" id="SM00909"/>
    </source>
</evidence>
<proteinExistence type="predicted"/>
<dbReference type="SUPFAM" id="SSF75011">
    <property type="entry name" value="3-carboxy-cis,cis-mucoante lactonizing enzyme"/>
    <property type="match status" value="1"/>
</dbReference>
<dbReference type="InterPro" id="IPR018910">
    <property type="entry name" value="LpqB_C"/>
</dbReference>
<keyword evidence="1" id="KW-0732">Signal</keyword>
<evidence type="ECO:0000313" key="3">
    <source>
        <dbReference type="EMBL" id="RZT66284.1"/>
    </source>
</evidence>
<organism evidence="3 4">
    <name type="scientific">Leucobacter luti</name>
    <dbReference type="NCBI Taxonomy" id="340320"/>
    <lineage>
        <taxon>Bacteria</taxon>
        <taxon>Bacillati</taxon>
        <taxon>Actinomycetota</taxon>
        <taxon>Actinomycetes</taxon>
        <taxon>Micrococcales</taxon>
        <taxon>Microbacteriaceae</taxon>
        <taxon>Leucobacter</taxon>
    </lineage>
</organism>
<dbReference type="RefSeq" id="WP_130453881.1">
    <property type="nucleotide sequence ID" value="NZ_QYAG01000001.1"/>
</dbReference>
<name>A0A4Q7TYM8_9MICO</name>